<evidence type="ECO:0000313" key="8">
    <source>
        <dbReference type="Proteomes" id="UP000095023"/>
    </source>
</evidence>
<dbReference type="PANTHER" id="PTHR43859">
    <property type="entry name" value="ACYL-ACTIVATING ENZYME"/>
    <property type="match status" value="1"/>
</dbReference>
<dbReference type="Pfam" id="PF13193">
    <property type="entry name" value="AMP-binding_C"/>
    <property type="match status" value="1"/>
</dbReference>
<dbReference type="InterPro" id="IPR042099">
    <property type="entry name" value="ANL_N_sf"/>
</dbReference>
<reference evidence="8" key="1">
    <citation type="submission" date="2016-02" db="EMBL/GenBank/DDBJ databases">
        <title>Comparative genomics of biotechnologically important yeasts.</title>
        <authorList>
            <consortium name="DOE Joint Genome Institute"/>
            <person name="Riley R."/>
            <person name="Haridas S."/>
            <person name="Wolfe K.H."/>
            <person name="Lopes M.R."/>
            <person name="Hittinger C.T."/>
            <person name="Goker M."/>
            <person name="Salamov A."/>
            <person name="Wisecaver J."/>
            <person name="Long T.M."/>
            <person name="Aerts A.L."/>
            <person name="Barry K."/>
            <person name="Choi C."/>
            <person name="Clum A."/>
            <person name="Coughlan A.Y."/>
            <person name="Deshpande S."/>
            <person name="Douglass A.P."/>
            <person name="Hanson S.J."/>
            <person name="Klenk H.-P."/>
            <person name="Labutti K."/>
            <person name="Lapidus A."/>
            <person name="Lindquist E."/>
            <person name="Lipzen A."/>
            <person name="Meier-Kolthoff J.P."/>
            <person name="Ohm R.A."/>
            <person name="Otillar R.P."/>
            <person name="Pangilinan J."/>
            <person name="Peng Y."/>
            <person name="Rokas A."/>
            <person name="Rosa C.A."/>
            <person name="Scheuner C."/>
            <person name="Sibirny A.A."/>
            <person name="Slot J.C."/>
            <person name="Stielow J.B."/>
            <person name="Sun H."/>
            <person name="Kurtzman C.P."/>
            <person name="Blackwell M."/>
            <person name="Jeffries T.W."/>
            <person name="Grigoriev I.V."/>
        </authorList>
    </citation>
    <scope>NUCLEOTIDE SEQUENCE [LARGE SCALE GENOMIC DNA]</scope>
    <source>
        <strain evidence="8">NRRL Y-17796</strain>
    </source>
</reference>
<evidence type="ECO:0000259" key="5">
    <source>
        <dbReference type="Pfam" id="PF00501"/>
    </source>
</evidence>
<evidence type="ECO:0000256" key="3">
    <source>
        <dbReference type="ARBA" id="ARBA00022832"/>
    </source>
</evidence>
<evidence type="ECO:0000256" key="4">
    <source>
        <dbReference type="ARBA" id="ARBA00023098"/>
    </source>
</evidence>
<proteinExistence type="inferred from homology"/>
<dbReference type="Proteomes" id="UP000095023">
    <property type="component" value="Unassembled WGS sequence"/>
</dbReference>
<dbReference type="GO" id="GO:0006631">
    <property type="term" value="P:fatty acid metabolic process"/>
    <property type="evidence" value="ECO:0007669"/>
    <property type="project" value="UniProtKB-KW"/>
</dbReference>
<dbReference type="InterPro" id="IPR020845">
    <property type="entry name" value="AMP-binding_CS"/>
</dbReference>
<dbReference type="SUPFAM" id="SSF56801">
    <property type="entry name" value="Acetyl-CoA synthetase-like"/>
    <property type="match status" value="1"/>
</dbReference>
<dbReference type="GO" id="GO:0016874">
    <property type="term" value="F:ligase activity"/>
    <property type="evidence" value="ECO:0007669"/>
    <property type="project" value="UniProtKB-KW"/>
</dbReference>
<sequence length="576" mass="63799">MVADTKKPADYAVQRLAKVAGHMRTNSLTMNTHDLNPAYFLPRSAAIQPDALAIVQKGSDNVRYELTYGQFADRARGLAYYVEANGYKSVSILMSNTPAFLVSVFGIAATHAIHAGHNYRLKPQEIHYTINLAQADLIIVDEELYPLIKDFVPDNGRTVDVLIDRDVSDFDKCGSFAEAVKTGWEIDAKTGSRGWDGLFAQGLPEDSTISLWFTSGTTGYPKAVEYSHRSVYLMSLSNIIESNINCESALGEDKCGYLWILPMFHASGWTFPYSVTACRGVHFCLRKIDYSEIWWLLDNYHITHFNAAPTVNTLICNHEGAHKLRSPVRVTVAASPPSAALFKQMISMNLLPVHTYGLTETYGPFTKCYVDPKWKDLPDDKFYEMLARQGQGFIASLEARVVDPDTMKDVKRNGEEIGEIVVRGNAVMKGYFRDRAATEKAFEGGYFKTGDLAVMHPDGFIKIVDRGKDIIISGGENISSVGVENEIVKHPAVLEAAVVAVPDEKYGERPKAFITLRSSAKLAPAELIAWLKERIGGFQVPKEVTIVNELPKTSTGKIRKNVLRDVAKGKAKLPSS</sequence>
<evidence type="ECO:0000256" key="1">
    <source>
        <dbReference type="ARBA" id="ARBA00006432"/>
    </source>
</evidence>
<dbReference type="OrthoDB" id="1882297at2759"/>
<feature type="domain" description="AMP-dependent synthetase/ligase" evidence="5">
    <location>
        <begin position="43"/>
        <end position="432"/>
    </location>
</feature>
<organism evidence="7 8">
    <name type="scientific">Tortispora caseinolytica NRRL Y-17796</name>
    <dbReference type="NCBI Taxonomy" id="767744"/>
    <lineage>
        <taxon>Eukaryota</taxon>
        <taxon>Fungi</taxon>
        <taxon>Dikarya</taxon>
        <taxon>Ascomycota</taxon>
        <taxon>Saccharomycotina</taxon>
        <taxon>Trigonopsidomycetes</taxon>
        <taxon>Trigonopsidales</taxon>
        <taxon>Trigonopsidaceae</taxon>
        <taxon>Tortispora</taxon>
    </lineage>
</organism>
<dbReference type="Pfam" id="PF00501">
    <property type="entry name" value="AMP-binding"/>
    <property type="match status" value="1"/>
</dbReference>
<evidence type="ECO:0000259" key="6">
    <source>
        <dbReference type="Pfam" id="PF13193"/>
    </source>
</evidence>
<comment type="similarity">
    <text evidence="1">Belongs to the ATP-dependent AMP-binding enzyme family.</text>
</comment>
<evidence type="ECO:0008006" key="9">
    <source>
        <dbReference type="Google" id="ProtNLM"/>
    </source>
</evidence>
<dbReference type="PROSITE" id="PS00455">
    <property type="entry name" value="AMP_BINDING"/>
    <property type="match status" value="1"/>
</dbReference>
<dbReference type="PANTHER" id="PTHR43859:SF4">
    <property type="entry name" value="BUTANOATE--COA LIGASE AAE1-RELATED"/>
    <property type="match status" value="1"/>
</dbReference>
<dbReference type="Gene3D" id="3.40.50.12780">
    <property type="entry name" value="N-terminal domain of ligase-like"/>
    <property type="match status" value="1"/>
</dbReference>
<keyword evidence="2" id="KW-0436">Ligase</keyword>
<dbReference type="AlphaFoldDB" id="A0A1E4TMI3"/>
<dbReference type="Gene3D" id="3.30.300.30">
    <property type="match status" value="1"/>
</dbReference>
<dbReference type="FunFam" id="3.30.300.30:FF:000008">
    <property type="entry name" value="2,3-dihydroxybenzoate-AMP ligase"/>
    <property type="match status" value="1"/>
</dbReference>
<keyword evidence="3" id="KW-0276">Fatty acid metabolism</keyword>
<name>A0A1E4TMI3_9ASCO</name>
<evidence type="ECO:0000256" key="2">
    <source>
        <dbReference type="ARBA" id="ARBA00022598"/>
    </source>
</evidence>
<dbReference type="EMBL" id="KV453841">
    <property type="protein sequence ID" value="ODV92970.1"/>
    <property type="molecule type" value="Genomic_DNA"/>
</dbReference>
<dbReference type="InterPro" id="IPR025110">
    <property type="entry name" value="AMP-bd_C"/>
</dbReference>
<gene>
    <name evidence="7" type="ORF">CANCADRAFT_30965</name>
</gene>
<dbReference type="InterPro" id="IPR045851">
    <property type="entry name" value="AMP-bd_C_sf"/>
</dbReference>
<dbReference type="InterPro" id="IPR000873">
    <property type="entry name" value="AMP-dep_synth/lig_dom"/>
</dbReference>
<evidence type="ECO:0000313" key="7">
    <source>
        <dbReference type="EMBL" id="ODV92970.1"/>
    </source>
</evidence>
<accession>A0A1E4TMI3</accession>
<protein>
    <recommendedName>
        <fullName evidence="9">AMP-dependent synthetase/ligase domain-containing protein</fullName>
    </recommendedName>
</protein>
<keyword evidence="4" id="KW-0443">Lipid metabolism</keyword>
<keyword evidence="8" id="KW-1185">Reference proteome</keyword>
<feature type="domain" description="AMP-binding enzyme C-terminal" evidence="6">
    <location>
        <begin position="483"/>
        <end position="557"/>
    </location>
</feature>